<sequence>MSVTVTPVGTDTDLTAFIRLPYDLYRDDPLWVAPLERERRSFLDPARNPYHRVAGVRLFLARRHDTVVGRIAAIVDPRYNERHGPDRGLIGLFECVDDHEAAAALFDTADGWLAAQGMKRTLGPLGFTTNDECGVQISGFDQPHIVMIPRNRPYYPQLFSACGFEKAKDLVSYAIPIPDDGEPPAEYREAAERVLATPGLTVRSLDPQRTEADMETVRKLYNETFTHSYGSVPVDEAQFGYMMKKLKPLLRPGLLQIAEMHGEPVAFLLCLPDAHQALHAARGRLTTMGLPVGLIRAARAVRRIDRVRFAAMGVAREHRSRGLAAALVTEAQRAAFRLGYTEISYSWVLEDNHASRRHGEALGGVHTQTHRLYERATSAL</sequence>
<dbReference type="PANTHER" id="PTHR41368">
    <property type="entry name" value="PROTEIN YGHO"/>
    <property type="match status" value="1"/>
</dbReference>
<dbReference type="InterPro" id="IPR016181">
    <property type="entry name" value="Acyl_CoA_acyltransferase"/>
</dbReference>
<accession>A0ABQ3R4U5</accession>
<keyword evidence="3" id="KW-1185">Reference proteome</keyword>
<dbReference type="EMBL" id="BNEA01000001">
    <property type="protein sequence ID" value="GHI50871.1"/>
    <property type="molecule type" value="Genomic_DNA"/>
</dbReference>
<proteinExistence type="predicted"/>
<evidence type="ECO:0000313" key="3">
    <source>
        <dbReference type="Proteomes" id="UP000646738"/>
    </source>
</evidence>
<dbReference type="Proteomes" id="UP000646738">
    <property type="component" value="Unassembled WGS sequence"/>
</dbReference>
<dbReference type="PANTHER" id="PTHR41368:SF1">
    <property type="entry name" value="PROTEIN YGHO"/>
    <property type="match status" value="1"/>
</dbReference>
<evidence type="ECO:0000313" key="2">
    <source>
        <dbReference type="EMBL" id="GHI50871.1"/>
    </source>
</evidence>
<evidence type="ECO:0000259" key="1">
    <source>
        <dbReference type="PROSITE" id="PS51186"/>
    </source>
</evidence>
<feature type="domain" description="N-acetyltransferase" evidence="1">
    <location>
        <begin position="200"/>
        <end position="380"/>
    </location>
</feature>
<dbReference type="InterPro" id="IPR000182">
    <property type="entry name" value="GNAT_dom"/>
</dbReference>
<protein>
    <recommendedName>
        <fullName evidence="1">N-acetyltransferase domain-containing protein</fullName>
    </recommendedName>
</protein>
<dbReference type="InterPro" id="IPR039968">
    <property type="entry name" value="BcerS-like"/>
</dbReference>
<comment type="caution">
    <text evidence="2">The sequence shown here is derived from an EMBL/GenBank/DDBJ whole genome shotgun (WGS) entry which is preliminary data.</text>
</comment>
<dbReference type="PROSITE" id="PS51186">
    <property type="entry name" value="GNAT"/>
    <property type="match status" value="1"/>
</dbReference>
<dbReference type="CDD" id="cd04301">
    <property type="entry name" value="NAT_SF"/>
    <property type="match status" value="1"/>
</dbReference>
<dbReference type="RefSeq" id="WP_189993532.1">
    <property type="nucleotide sequence ID" value="NZ_BNCB01000005.1"/>
</dbReference>
<dbReference type="Pfam" id="PF00583">
    <property type="entry name" value="Acetyltransf_1"/>
    <property type="match status" value="1"/>
</dbReference>
<reference evidence="3" key="1">
    <citation type="submission" date="2023-07" db="EMBL/GenBank/DDBJ databases">
        <title>Whole genome shotgun sequence of Streptomyces achromogenes subsp. rubradiris NBRC 14000.</title>
        <authorList>
            <person name="Komaki H."/>
            <person name="Tamura T."/>
        </authorList>
    </citation>
    <scope>NUCLEOTIDE SEQUENCE [LARGE SCALE GENOMIC DNA]</scope>
    <source>
        <strain evidence="3">NBRC 14000</strain>
    </source>
</reference>
<organism evidence="2 3">
    <name type="scientific">Streptomyces rubradiris</name>
    <name type="common">Streptomyces achromogenes subsp. rubradiris</name>
    <dbReference type="NCBI Taxonomy" id="285531"/>
    <lineage>
        <taxon>Bacteria</taxon>
        <taxon>Bacillati</taxon>
        <taxon>Actinomycetota</taxon>
        <taxon>Actinomycetes</taxon>
        <taxon>Kitasatosporales</taxon>
        <taxon>Streptomycetaceae</taxon>
        <taxon>Streptomyces</taxon>
    </lineage>
</organism>
<dbReference type="SUPFAM" id="SSF55729">
    <property type="entry name" value="Acyl-CoA N-acyltransferases (Nat)"/>
    <property type="match status" value="1"/>
</dbReference>
<name>A0ABQ3R4U5_STRRR</name>
<dbReference type="Gene3D" id="3.40.630.30">
    <property type="match status" value="1"/>
</dbReference>
<gene>
    <name evidence="2" type="ORF">Srubr_07170</name>
</gene>